<keyword evidence="4" id="KW-1185">Reference proteome</keyword>
<gene>
    <name evidence="3" type="ORF">SAMN04490244_101182</name>
</gene>
<evidence type="ECO:0000313" key="3">
    <source>
        <dbReference type="EMBL" id="SER47551.1"/>
    </source>
</evidence>
<feature type="coiled-coil region" evidence="1">
    <location>
        <begin position="96"/>
        <end position="123"/>
    </location>
</feature>
<keyword evidence="2" id="KW-0812">Transmembrane</keyword>
<evidence type="ECO:0000256" key="2">
    <source>
        <dbReference type="SAM" id="Phobius"/>
    </source>
</evidence>
<dbReference type="EMBL" id="FOGU01000001">
    <property type="protein sequence ID" value="SER47551.1"/>
    <property type="molecule type" value="Genomic_DNA"/>
</dbReference>
<protein>
    <submittedName>
        <fullName evidence="3">Uncharacterized protein</fullName>
    </submittedName>
</protein>
<name>A0A1H9PH55_9RHOB</name>
<sequence>MTRRPDGAVVKLARAVTTLARRASILLVILALLVFNILSFAVEPIAEAMLSLTRLMPLDAVVSTPSELSTLRTKLTDLDTENRRLSTLAETRAVRIDGLSQENRKLSAEKVEIEDRARRAEQLAADRAIRIRGLSAANDELSDRVGRLGSQLRTAEDHLATQMRRVDRVTARITRRAATNAARNVGAIPLESVPILGVATILGVTALELRDACRTASDMETLRERSGIQPAVPGIVSGACSYVVEQRKLPSEMTIQQCRDQAAKTRVRLGEAAGRKVDEQCDCLELPDGCPVPEPEEPPDQTPLP</sequence>
<accession>A0A1H9PH55</accession>
<dbReference type="RefSeq" id="WP_143071471.1">
    <property type="nucleotide sequence ID" value="NZ_FOGU01000001.1"/>
</dbReference>
<dbReference type="Proteomes" id="UP000198885">
    <property type="component" value="Unassembled WGS sequence"/>
</dbReference>
<proteinExistence type="predicted"/>
<evidence type="ECO:0000313" key="4">
    <source>
        <dbReference type="Proteomes" id="UP000198885"/>
    </source>
</evidence>
<dbReference type="STRING" id="641238.SAMN04490244_101182"/>
<evidence type="ECO:0000256" key="1">
    <source>
        <dbReference type="SAM" id="Coils"/>
    </source>
</evidence>
<dbReference type="AlphaFoldDB" id="A0A1H9PH55"/>
<keyword evidence="1" id="KW-0175">Coiled coil</keyword>
<keyword evidence="2" id="KW-1133">Transmembrane helix</keyword>
<reference evidence="3 4" key="1">
    <citation type="submission" date="2016-10" db="EMBL/GenBank/DDBJ databases">
        <authorList>
            <person name="de Groot N.N."/>
        </authorList>
    </citation>
    <scope>NUCLEOTIDE SEQUENCE [LARGE SCALE GENOMIC DNA]</scope>
    <source>
        <strain evidence="3 4">DSM 23042</strain>
    </source>
</reference>
<keyword evidence="2" id="KW-0472">Membrane</keyword>
<dbReference type="OrthoDB" id="7743350at2"/>
<organism evidence="3 4">
    <name type="scientific">Tranquillimonas rosea</name>
    <dbReference type="NCBI Taxonomy" id="641238"/>
    <lineage>
        <taxon>Bacteria</taxon>
        <taxon>Pseudomonadati</taxon>
        <taxon>Pseudomonadota</taxon>
        <taxon>Alphaproteobacteria</taxon>
        <taxon>Rhodobacterales</taxon>
        <taxon>Roseobacteraceae</taxon>
        <taxon>Tranquillimonas</taxon>
    </lineage>
</organism>
<feature type="transmembrane region" description="Helical" evidence="2">
    <location>
        <begin position="23"/>
        <end position="42"/>
    </location>
</feature>